<dbReference type="AlphaFoldDB" id="A0AAN8HS05"/>
<dbReference type="Proteomes" id="UP001331515">
    <property type="component" value="Unassembled WGS sequence"/>
</dbReference>
<evidence type="ECO:0000313" key="1">
    <source>
        <dbReference type="EMBL" id="KAK5925688.1"/>
    </source>
</evidence>
<evidence type="ECO:0000313" key="2">
    <source>
        <dbReference type="Proteomes" id="UP001331515"/>
    </source>
</evidence>
<gene>
    <name evidence="1" type="ORF">CgunFtcFv8_018192</name>
</gene>
<dbReference type="EMBL" id="JAURVH010001520">
    <property type="protein sequence ID" value="KAK5925688.1"/>
    <property type="molecule type" value="Genomic_DNA"/>
</dbReference>
<proteinExistence type="predicted"/>
<organism evidence="1 2">
    <name type="scientific">Champsocephalus gunnari</name>
    <name type="common">Mackerel icefish</name>
    <dbReference type="NCBI Taxonomy" id="52237"/>
    <lineage>
        <taxon>Eukaryota</taxon>
        <taxon>Metazoa</taxon>
        <taxon>Chordata</taxon>
        <taxon>Craniata</taxon>
        <taxon>Vertebrata</taxon>
        <taxon>Euteleostomi</taxon>
        <taxon>Actinopterygii</taxon>
        <taxon>Neopterygii</taxon>
        <taxon>Teleostei</taxon>
        <taxon>Neoteleostei</taxon>
        <taxon>Acanthomorphata</taxon>
        <taxon>Eupercaria</taxon>
        <taxon>Perciformes</taxon>
        <taxon>Notothenioidei</taxon>
        <taxon>Channichthyidae</taxon>
        <taxon>Champsocephalus</taxon>
    </lineage>
</organism>
<reference evidence="1 2" key="1">
    <citation type="journal article" date="2023" name="Mol. Biol. Evol.">
        <title>Genomics of Secondarily Temperate Adaptation in the Only Non-Antarctic Icefish.</title>
        <authorList>
            <person name="Rivera-Colon A.G."/>
            <person name="Rayamajhi N."/>
            <person name="Minhas B.F."/>
            <person name="Madrigal G."/>
            <person name="Bilyk K.T."/>
            <person name="Yoon V."/>
            <person name="Hune M."/>
            <person name="Gregory S."/>
            <person name="Cheng C.H.C."/>
            <person name="Catchen J.M."/>
        </authorList>
    </citation>
    <scope>NUCLEOTIDE SEQUENCE [LARGE SCALE GENOMIC DNA]</scope>
    <source>
        <tissue evidence="1">White muscle</tissue>
    </source>
</reference>
<name>A0AAN8HS05_CHAGU</name>
<keyword evidence="2" id="KW-1185">Reference proteome</keyword>
<sequence length="75" mass="8703">MAEPLAFYCNKKRSSWKDVRTSRTGREDNIYIRSSKARRDMVAFIKKLLPTALPSLPLKEDDIRIDRAHTTQSHA</sequence>
<protein>
    <submittedName>
        <fullName evidence="1">Uncharacterized protein</fullName>
    </submittedName>
</protein>
<accession>A0AAN8HS05</accession>
<comment type="caution">
    <text evidence="1">The sequence shown here is derived from an EMBL/GenBank/DDBJ whole genome shotgun (WGS) entry which is preliminary data.</text>
</comment>